<comment type="caution">
    <text evidence="3">The sequence shown here is derived from an EMBL/GenBank/DDBJ whole genome shotgun (WGS) entry which is preliminary data.</text>
</comment>
<organism evidence="3 4">
    <name type="scientific">Portunus trituberculatus</name>
    <name type="common">Swimming crab</name>
    <name type="synonym">Neptunus trituberculatus</name>
    <dbReference type="NCBI Taxonomy" id="210409"/>
    <lineage>
        <taxon>Eukaryota</taxon>
        <taxon>Metazoa</taxon>
        <taxon>Ecdysozoa</taxon>
        <taxon>Arthropoda</taxon>
        <taxon>Crustacea</taxon>
        <taxon>Multicrustacea</taxon>
        <taxon>Malacostraca</taxon>
        <taxon>Eumalacostraca</taxon>
        <taxon>Eucarida</taxon>
        <taxon>Decapoda</taxon>
        <taxon>Pleocyemata</taxon>
        <taxon>Brachyura</taxon>
        <taxon>Eubrachyura</taxon>
        <taxon>Portunoidea</taxon>
        <taxon>Portunidae</taxon>
        <taxon>Portuninae</taxon>
        <taxon>Portunus</taxon>
    </lineage>
</organism>
<name>A0A5B7FIW7_PORTR</name>
<evidence type="ECO:0000256" key="1">
    <source>
        <dbReference type="PROSITE-ProRule" id="PRU00122"/>
    </source>
</evidence>
<dbReference type="Proteomes" id="UP000324222">
    <property type="component" value="Unassembled WGS sequence"/>
</dbReference>
<evidence type="ECO:0000313" key="4">
    <source>
        <dbReference type="Proteomes" id="UP000324222"/>
    </source>
</evidence>
<dbReference type="PANTHER" id="PTHR15036">
    <property type="entry name" value="PIKACHURIN-LIKE PROTEIN"/>
    <property type="match status" value="1"/>
</dbReference>
<protein>
    <submittedName>
        <fullName evidence="3">Neurexin-4</fullName>
    </submittedName>
</protein>
<gene>
    <name evidence="3" type="primary">Nrx-IV_1</name>
    <name evidence="3" type="ORF">E2C01_041013</name>
</gene>
<dbReference type="InterPro" id="IPR013320">
    <property type="entry name" value="ConA-like_dom_sf"/>
</dbReference>
<dbReference type="EMBL" id="VSRR010007647">
    <property type="protein sequence ID" value="MPC47271.1"/>
    <property type="molecule type" value="Genomic_DNA"/>
</dbReference>
<dbReference type="SUPFAM" id="SSF49899">
    <property type="entry name" value="Concanavalin A-like lectins/glucanases"/>
    <property type="match status" value="1"/>
</dbReference>
<comment type="caution">
    <text evidence="1">Lacks conserved residue(s) required for the propagation of feature annotation.</text>
</comment>
<accession>A0A5B7FIW7</accession>
<reference evidence="3 4" key="1">
    <citation type="submission" date="2019-05" db="EMBL/GenBank/DDBJ databases">
        <title>Another draft genome of Portunus trituberculatus and its Hox gene families provides insights of decapod evolution.</title>
        <authorList>
            <person name="Jeong J.-H."/>
            <person name="Song I."/>
            <person name="Kim S."/>
            <person name="Choi T."/>
            <person name="Kim D."/>
            <person name="Ryu S."/>
            <person name="Kim W."/>
        </authorList>
    </citation>
    <scope>NUCLEOTIDE SEQUENCE [LARGE SCALE GENOMIC DNA]</scope>
    <source>
        <tissue evidence="3">Muscle</tissue>
    </source>
</reference>
<dbReference type="AlphaFoldDB" id="A0A5B7FIW7"/>
<dbReference type="Pfam" id="PF02210">
    <property type="entry name" value="Laminin_G_2"/>
    <property type="match status" value="1"/>
</dbReference>
<dbReference type="SMART" id="SM00282">
    <property type="entry name" value="LamG"/>
    <property type="match status" value="1"/>
</dbReference>
<dbReference type="CDD" id="cd00110">
    <property type="entry name" value="LamG"/>
    <property type="match status" value="1"/>
</dbReference>
<keyword evidence="4" id="KW-1185">Reference proteome</keyword>
<dbReference type="Gene3D" id="2.60.120.200">
    <property type="match status" value="1"/>
</dbReference>
<evidence type="ECO:0000313" key="3">
    <source>
        <dbReference type="EMBL" id="MPC47271.1"/>
    </source>
</evidence>
<dbReference type="OrthoDB" id="26719at2759"/>
<dbReference type="PROSITE" id="PS50025">
    <property type="entry name" value="LAM_G_DOMAIN"/>
    <property type="match status" value="1"/>
</dbReference>
<sequence length="139" mass="15928">MVVMDLRKFPVNSLRDHIRFRFRTKEPNAMVMYGRGTQGDYLALQLVQNRMVLNVNLGSRFLTSLSVGSLLDDNSWHDVEIRREQRNITFLVDRVRVDEIILGDFKRLNLNKEVSDGVFGGFEGVFDGLVGFLGCLKGF</sequence>
<evidence type="ECO:0000259" key="2">
    <source>
        <dbReference type="PROSITE" id="PS50025"/>
    </source>
</evidence>
<dbReference type="InterPro" id="IPR050372">
    <property type="entry name" value="Neurexin-related_CASP"/>
</dbReference>
<feature type="domain" description="Laminin G" evidence="2">
    <location>
        <begin position="1"/>
        <end position="139"/>
    </location>
</feature>
<proteinExistence type="predicted"/>
<dbReference type="PANTHER" id="PTHR15036:SF91">
    <property type="entry name" value="NEUREXIN-4"/>
    <property type="match status" value="1"/>
</dbReference>
<dbReference type="InterPro" id="IPR001791">
    <property type="entry name" value="Laminin_G"/>
</dbReference>